<reference evidence="1" key="1">
    <citation type="submission" date="2020-05" db="EMBL/GenBank/DDBJ databases">
        <authorList>
            <person name="Chiriac C."/>
            <person name="Salcher M."/>
            <person name="Ghai R."/>
            <person name="Kavagutti S V."/>
        </authorList>
    </citation>
    <scope>NUCLEOTIDE SEQUENCE</scope>
</reference>
<evidence type="ECO:0000313" key="1">
    <source>
        <dbReference type="EMBL" id="CAB5026650.1"/>
    </source>
</evidence>
<protein>
    <submittedName>
        <fullName evidence="1">Unannotated protein</fullName>
    </submittedName>
</protein>
<accession>A0A6J7RDG1</accession>
<sequence length="267" mass="29723">MSTLDDKYVEVLVAPIRRSRGYRPAFGQGDAEDGLSVTQFQTLYGGDPLYSWVGLDSELVYAAHRAAGGITSVYRQLGIGCERLFRTIVQDQLGLNSTQSNWSYKVVGTGGNSQTLRLDARIETDHLTDEDSRARVEDWLARTWSNLGGQDDARPSKGAVFEVRQGYKSADSKRQNADLRNAVQAYAQGYLPVIAVFSQQVSQTVAKRYRANMMPVLVGQLDGDDLTSTFQFVSEVLSYDIVSFFERNAVRIRNEVVEILETLLSAE</sequence>
<gene>
    <name evidence="1" type="ORF">UFOPK3992_02039</name>
</gene>
<organism evidence="1">
    <name type="scientific">freshwater metagenome</name>
    <dbReference type="NCBI Taxonomy" id="449393"/>
    <lineage>
        <taxon>unclassified sequences</taxon>
        <taxon>metagenomes</taxon>
        <taxon>ecological metagenomes</taxon>
    </lineage>
</organism>
<dbReference type="AlphaFoldDB" id="A0A6J7RDG1"/>
<proteinExistence type="predicted"/>
<name>A0A6J7RDG1_9ZZZZ</name>
<dbReference type="EMBL" id="CAFBOZ010000380">
    <property type="protein sequence ID" value="CAB5026650.1"/>
    <property type="molecule type" value="Genomic_DNA"/>
</dbReference>